<dbReference type="GO" id="GO:0005829">
    <property type="term" value="C:cytosol"/>
    <property type="evidence" value="ECO:0007669"/>
    <property type="project" value="TreeGrafter"/>
</dbReference>
<feature type="domain" description="GTP cyclohydrolase II" evidence="16">
    <location>
        <begin position="291"/>
        <end position="335"/>
    </location>
</feature>
<sequence>MGFASIEEAIKDIKNGKMIVVVDDEDRENEGDLFFAGAFSDVEKVNFAITHAKGVLCTPVSKEIAKKLGFDLMVKDNTSNHETAFTITVDAKKATTGVSAVERDMTIKLITNFSTSTKDDFVFPGHIFPLIAKDGGVLERIGHTEASIDLCKLAGLAPVSVICEIVNEDGTMARRDDLDKFCKKFDLNMVSVADLVKYRLKNETLIKFSELKYGELAGIKVKFYEVIDHKNNIQRVYIFGDISKTSNVKFHKISSDYEFLTTDKFSEFKRSLDILENEGGVLIMFDALQNGSMKDYGIGAQILAHLKIEKINIISKSHNRDFAGLSGFGLDIIGYK</sequence>
<dbReference type="NCBIfam" id="NF006804">
    <property type="entry name" value="PRK09314.1"/>
    <property type="match status" value="1"/>
</dbReference>
<keyword evidence="10 14" id="KW-0479">Metal-binding</keyword>
<feature type="binding site" evidence="14">
    <location>
        <position position="32"/>
    </location>
    <ligand>
        <name>D-ribulose 5-phosphate</name>
        <dbReference type="ChEBI" id="CHEBI:58121"/>
    </ligand>
</feature>
<feature type="site" description="Essential for catalytic activity" evidence="14">
    <location>
        <position position="164"/>
    </location>
</feature>
<reference evidence="17 18" key="1">
    <citation type="submission" date="2017-12" db="EMBL/GenBank/DDBJ databases">
        <title>Phylogenetic diversity of female urinary microbiome.</title>
        <authorList>
            <person name="Thomas-White K."/>
            <person name="Wolfe A.J."/>
        </authorList>
    </citation>
    <scope>NUCLEOTIDE SEQUENCE [LARGE SCALE GENOMIC DNA]</scope>
    <source>
        <strain evidence="17 18">UMB0112</strain>
    </source>
</reference>
<feature type="binding site" evidence="14">
    <location>
        <position position="28"/>
    </location>
    <ligand>
        <name>Mg(2+)</name>
        <dbReference type="ChEBI" id="CHEBI:18420"/>
        <label>1</label>
    </ligand>
</feature>
<comment type="similarity">
    <text evidence="6">In the C-terminal section; belongs to the GTP cyclohydrolase II family.</text>
</comment>
<keyword evidence="13 14" id="KW-0456">Lyase</keyword>
<dbReference type="InterPro" id="IPR032677">
    <property type="entry name" value="GTP_cyclohydro_II"/>
</dbReference>
<dbReference type="Pfam" id="PF00925">
    <property type="entry name" value="GTP_cyclohydro2"/>
    <property type="match status" value="1"/>
</dbReference>
<dbReference type="InterPro" id="IPR017945">
    <property type="entry name" value="DHBP_synth_RibB-like_a/b_dom"/>
</dbReference>
<comment type="caution">
    <text evidence="17">The sequence shown here is derived from an EMBL/GenBank/DDBJ whole genome shotgun (WGS) entry which is preliminary data.</text>
</comment>
<dbReference type="Proteomes" id="UP000234639">
    <property type="component" value="Unassembled WGS sequence"/>
</dbReference>
<comment type="similarity">
    <text evidence="14 15">Belongs to the DHBP synthase family.</text>
</comment>
<dbReference type="GO" id="GO:0030145">
    <property type="term" value="F:manganese ion binding"/>
    <property type="evidence" value="ECO:0007669"/>
    <property type="project" value="UniProtKB-UniRule"/>
</dbReference>
<name>A0A2I1NBM0_9BACT</name>
<dbReference type="GO" id="GO:0009231">
    <property type="term" value="P:riboflavin biosynthetic process"/>
    <property type="evidence" value="ECO:0007669"/>
    <property type="project" value="UniProtKB-UniRule"/>
</dbReference>
<evidence type="ECO:0000256" key="11">
    <source>
        <dbReference type="ARBA" id="ARBA00022842"/>
    </source>
</evidence>
<dbReference type="InterPro" id="IPR000422">
    <property type="entry name" value="DHBP_synthase_RibB"/>
</dbReference>
<comment type="pathway">
    <text evidence="4 14 15">Cofactor biosynthesis; riboflavin biosynthesis; 2-hydroxy-3-oxobutyl phosphate from D-ribulose 5-phosphate: step 1/1.</text>
</comment>
<evidence type="ECO:0000259" key="16">
    <source>
        <dbReference type="Pfam" id="PF00925"/>
    </source>
</evidence>
<evidence type="ECO:0000256" key="7">
    <source>
        <dbReference type="ARBA" id="ARBA00012153"/>
    </source>
</evidence>
<proteinExistence type="inferred from homology"/>
<dbReference type="Pfam" id="PF00926">
    <property type="entry name" value="DHBP_synthase"/>
    <property type="match status" value="1"/>
</dbReference>
<evidence type="ECO:0000256" key="8">
    <source>
        <dbReference type="ARBA" id="ARBA00018836"/>
    </source>
</evidence>
<dbReference type="PANTHER" id="PTHR21327:SF18">
    <property type="entry name" value="3,4-DIHYDROXY-2-BUTANONE 4-PHOSPHATE SYNTHASE"/>
    <property type="match status" value="1"/>
</dbReference>
<keyword evidence="17" id="KW-0378">Hydrolase</keyword>
<evidence type="ECO:0000256" key="4">
    <source>
        <dbReference type="ARBA" id="ARBA00004904"/>
    </source>
</evidence>
<evidence type="ECO:0000256" key="3">
    <source>
        <dbReference type="ARBA" id="ARBA00002284"/>
    </source>
</evidence>
<dbReference type="SUPFAM" id="SSF142695">
    <property type="entry name" value="RibA-like"/>
    <property type="match status" value="1"/>
</dbReference>
<evidence type="ECO:0000256" key="14">
    <source>
        <dbReference type="HAMAP-Rule" id="MF_00180"/>
    </source>
</evidence>
<comment type="subunit">
    <text evidence="14 15">Homodimer.</text>
</comment>
<evidence type="ECO:0000256" key="12">
    <source>
        <dbReference type="ARBA" id="ARBA00023211"/>
    </source>
</evidence>
<comment type="cofactor">
    <cofactor evidence="14 15">
        <name>Mg(2+)</name>
        <dbReference type="ChEBI" id="CHEBI:18420"/>
    </cofactor>
    <cofactor evidence="14 15">
        <name>Mn(2+)</name>
        <dbReference type="ChEBI" id="CHEBI:29035"/>
    </cofactor>
    <text evidence="14 15">Binds 2 divalent metal cations per subunit. Magnesium or manganese.</text>
</comment>
<feature type="binding site" evidence="14">
    <location>
        <position position="143"/>
    </location>
    <ligand>
        <name>Mg(2+)</name>
        <dbReference type="ChEBI" id="CHEBI:18420"/>
        <label>2</label>
    </ligand>
</feature>
<dbReference type="UniPathway" id="UPA00275">
    <property type="reaction ID" value="UER00399"/>
</dbReference>
<accession>A0A2I1NBM0</accession>
<evidence type="ECO:0000256" key="9">
    <source>
        <dbReference type="ARBA" id="ARBA00022619"/>
    </source>
</evidence>
<comment type="catalytic activity">
    <reaction evidence="1 14 15">
        <text>D-ribulose 5-phosphate = (2S)-2-hydroxy-3-oxobutyl phosphate + formate + H(+)</text>
        <dbReference type="Rhea" id="RHEA:18457"/>
        <dbReference type="ChEBI" id="CHEBI:15378"/>
        <dbReference type="ChEBI" id="CHEBI:15740"/>
        <dbReference type="ChEBI" id="CHEBI:58121"/>
        <dbReference type="ChEBI" id="CHEBI:58830"/>
        <dbReference type="EC" id="4.1.99.12"/>
    </reaction>
</comment>
<dbReference type="RefSeq" id="WP_101636749.1">
    <property type="nucleotide sequence ID" value="NZ_CAMPWA010000001.1"/>
</dbReference>
<evidence type="ECO:0000256" key="10">
    <source>
        <dbReference type="ARBA" id="ARBA00022723"/>
    </source>
</evidence>
<feature type="site" description="Essential for catalytic activity" evidence="14">
    <location>
        <position position="126"/>
    </location>
</feature>
<keyword evidence="11 14" id="KW-0460">Magnesium</keyword>
<dbReference type="Gene3D" id="3.90.870.10">
    <property type="entry name" value="DHBP synthase"/>
    <property type="match status" value="1"/>
</dbReference>
<keyword evidence="12 14" id="KW-0464">Manganese</keyword>
<dbReference type="GO" id="GO:0000287">
    <property type="term" value="F:magnesium ion binding"/>
    <property type="evidence" value="ECO:0007669"/>
    <property type="project" value="UniProtKB-UniRule"/>
</dbReference>
<evidence type="ECO:0000256" key="15">
    <source>
        <dbReference type="RuleBase" id="RU003843"/>
    </source>
</evidence>
<dbReference type="GO" id="GO:0008686">
    <property type="term" value="F:3,4-dihydroxy-2-butanone-4-phosphate synthase activity"/>
    <property type="evidence" value="ECO:0007669"/>
    <property type="project" value="UniProtKB-UniRule"/>
</dbReference>
<dbReference type="PANTHER" id="PTHR21327">
    <property type="entry name" value="GTP CYCLOHYDROLASE II-RELATED"/>
    <property type="match status" value="1"/>
</dbReference>
<feature type="binding site" evidence="14">
    <location>
        <begin position="27"/>
        <end position="28"/>
    </location>
    <ligand>
        <name>D-ribulose 5-phosphate</name>
        <dbReference type="ChEBI" id="CHEBI:58121"/>
    </ligand>
</feature>
<comment type="similarity">
    <text evidence="5">In the N-terminal section; belongs to the DHBP synthase family.</text>
</comment>
<dbReference type="PIRSF" id="PIRSF001259">
    <property type="entry name" value="RibA"/>
    <property type="match status" value="1"/>
</dbReference>
<keyword evidence="9 14" id="KW-0686">Riboflavin biosynthesis</keyword>
<evidence type="ECO:0000313" key="18">
    <source>
        <dbReference type="Proteomes" id="UP000234639"/>
    </source>
</evidence>
<evidence type="ECO:0000256" key="13">
    <source>
        <dbReference type="ARBA" id="ARBA00023239"/>
    </source>
</evidence>
<dbReference type="AlphaFoldDB" id="A0A2I1NBM0"/>
<evidence type="ECO:0000313" key="17">
    <source>
        <dbReference type="EMBL" id="PKZ29750.1"/>
    </source>
</evidence>
<protein>
    <recommendedName>
        <fullName evidence="8 14">3,4-dihydroxy-2-butanone 4-phosphate synthase</fullName>
        <shortName evidence="14 15">DHBP synthase</shortName>
        <ecNumber evidence="7 14">4.1.99.12</ecNumber>
    </recommendedName>
</protein>
<dbReference type="FunFam" id="3.90.870.10:FF:000001">
    <property type="entry name" value="Riboflavin biosynthesis protein RibBA"/>
    <property type="match status" value="1"/>
</dbReference>
<dbReference type="InterPro" id="IPR036144">
    <property type="entry name" value="RibA-like_sf"/>
</dbReference>
<dbReference type="GO" id="GO:0003935">
    <property type="term" value="F:GTP cyclohydrolase II activity"/>
    <property type="evidence" value="ECO:0007669"/>
    <property type="project" value="TreeGrafter"/>
</dbReference>
<feature type="binding site" evidence="14">
    <location>
        <begin position="140"/>
        <end position="144"/>
    </location>
    <ligand>
        <name>D-ribulose 5-phosphate</name>
        <dbReference type="ChEBI" id="CHEBI:58121"/>
    </ligand>
</feature>
<gene>
    <name evidence="14" type="primary">ribB</name>
    <name evidence="17" type="ORF">CYJ41_02340</name>
</gene>
<evidence type="ECO:0000256" key="6">
    <source>
        <dbReference type="ARBA" id="ARBA00008976"/>
    </source>
</evidence>
<dbReference type="HAMAP" id="MF_00180">
    <property type="entry name" value="RibB"/>
    <property type="match status" value="1"/>
</dbReference>
<comment type="cofactor">
    <cofactor evidence="2">
        <name>Mn(2+)</name>
        <dbReference type="ChEBI" id="CHEBI:29035"/>
    </cofactor>
</comment>
<organism evidence="17 18">
    <name type="scientific">Campylobacter ureolyticus</name>
    <dbReference type="NCBI Taxonomy" id="827"/>
    <lineage>
        <taxon>Bacteria</taxon>
        <taxon>Pseudomonadati</taxon>
        <taxon>Campylobacterota</taxon>
        <taxon>Epsilonproteobacteria</taxon>
        <taxon>Campylobacterales</taxon>
        <taxon>Campylobacteraceae</taxon>
        <taxon>Campylobacter</taxon>
    </lineage>
</organism>
<dbReference type="EC" id="4.1.99.12" evidence="7 14"/>
<evidence type="ECO:0000256" key="5">
    <source>
        <dbReference type="ARBA" id="ARBA00005520"/>
    </source>
</evidence>
<comment type="function">
    <text evidence="3 14 15">Catalyzes the conversion of D-ribulose 5-phosphate to formate and 3,4-dihydroxy-2-butanone 4-phosphate.</text>
</comment>
<feature type="binding site" evidence="14">
    <location>
        <position position="28"/>
    </location>
    <ligand>
        <name>Mg(2+)</name>
        <dbReference type="ChEBI" id="CHEBI:18420"/>
        <label>2</label>
    </ligand>
</feature>
<dbReference type="SUPFAM" id="SSF55821">
    <property type="entry name" value="YrdC/RibB"/>
    <property type="match status" value="1"/>
</dbReference>
<evidence type="ECO:0000256" key="2">
    <source>
        <dbReference type="ARBA" id="ARBA00001936"/>
    </source>
</evidence>
<dbReference type="EMBL" id="PKHU01000002">
    <property type="protein sequence ID" value="PKZ29750.1"/>
    <property type="molecule type" value="Genomic_DNA"/>
</dbReference>
<dbReference type="NCBIfam" id="TIGR00506">
    <property type="entry name" value="ribB"/>
    <property type="match status" value="1"/>
</dbReference>
<evidence type="ECO:0000256" key="1">
    <source>
        <dbReference type="ARBA" id="ARBA00000141"/>
    </source>
</evidence>
<dbReference type="Gene3D" id="3.40.50.10990">
    <property type="entry name" value="GTP cyclohydrolase II"/>
    <property type="match status" value="1"/>
</dbReference>